<evidence type="ECO:0000313" key="3">
    <source>
        <dbReference type="Proteomes" id="UP000218067"/>
    </source>
</evidence>
<dbReference type="Gene3D" id="3.40.50.720">
    <property type="entry name" value="NAD(P)-binding Rossmann-like Domain"/>
    <property type="match status" value="1"/>
</dbReference>
<dbReference type="Pfam" id="PF08240">
    <property type="entry name" value="ADH_N"/>
    <property type="match status" value="1"/>
</dbReference>
<dbReference type="InterPro" id="IPR036291">
    <property type="entry name" value="NAD(P)-bd_dom_sf"/>
</dbReference>
<name>A0A1B4Y9J1_MYCUL</name>
<dbReference type="SUPFAM" id="SSF50129">
    <property type="entry name" value="GroES-like"/>
    <property type="match status" value="1"/>
</dbReference>
<feature type="domain" description="Enoyl reductase (ER)" evidence="1">
    <location>
        <begin position="67"/>
        <end position="353"/>
    </location>
</feature>
<accession>A0A1B4Y9J1</accession>
<proteinExistence type="predicted"/>
<dbReference type="SMART" id="SM00829">
    <property type="entry name" value="PKS_ER"/>
    <property type="match status" value="1"/>
</dbReference>
<dbReference type="EMBL" id="AP017624">
    <property type="protein sequence ID" value="BAV43720.1"/>
    <property type="molecule type" value="Genomic_DNA"/>
</dbReference>
<dbReference type="InterPro" id="IPR013149">
    <property type="entry name" value="ADH-like_C"/>
</dbReference>
<sequence length="356" mass="37606">MRRCAGTWVRPSGPAETTSSISYSSVCSGWESVECARSSVTPTVHRKIWCWTKFPIPFPHPVRCWCGFAPRRSTFPTCCSSRASTRSRSYPPFVPGNEIAGEVVGAGAGVTLVPGQRVFGTTFGAFAELALLDGAAAQPIPDGADFASAAAFGVTYRTAYHALRSVAQVSQGDWVVVLGAAGGVGLAAVDLAVAMGARVLAAASSPEKLGLCRQRGAEAVVDYDQEDLKLRIRELTGESARVVLDPVGGSYAEPALRGLARGGIFVTLGYAAGSIPAIPLNLVMLKNLTIRGMEIRTFMGDYPDECARDVAELSQMFAAGKIRPHIGARFPLADTPAALRYVAERKVLGKVVIDVA</sequence>
<gene>
    <name evidence="2" type="ORF">SHTP_4861</name>
</gene>
<dbReference type="Proteomes" id="UP000218067">
    <property type="component" value="Chromosome"/>
</dbReference>
<dbReference type="InterPro" id="IPR011032">
    <property type="entry name" value="GroES-like_sf"/>
</dbReference>
<dbReference type="InterPro" id="IPR051397">
    <property type="entry name" value="Zn-ADH-like_protein"/>
</dbReference>
<dbReference type="PANTHER" id="PTHR43677:SF4">
    <property type="entry name" value="QUINONE OXIDOREDUCTASE-LIKE PROTEIN 2"/>
    <property type="match status" value="1"/>
</dbReference>
<organism evidence="2 3">
    <name type="scientific">Mycobacterium ulcerans subsp. shinshuense</name>
    <dbReference type="NCBI Taxonomy" id="1124626"/>
    <lineage>
        <taxon>Bacteria</taxon>
        <taxon>Bacillati</taxon>
        <taxon>Actinomycetota</taxon>
        <taxon>Actinomycetes</taxon>
        <taxon>Mycobacteriales</taxon>
        <taxon>Mycobacteriaceae</taxon>
        <taxon>Mycobacterium</taxon>
        <taxon>Mycobacterium ulcerans group</taxon>
    </lineage>
</organism>
<reference evidence="2 3" key="1">
    <citation type="submission" date="2016-08" db="EMBL/GenBank/DDBJ databases">
        <title>Complete genome sequence of Mycobacterium shinshuense, a subspecies of M. ulcerans.</title>
        <authorList>
            <person name="Yoshida M."/>
            <person name="Ogura Y."/>
            <person name="Hayashi T."/>
            <person name="Hoshino Y."/>
        </authorList>
    </citation>
    <scope>NUCLEOTIDE SEQUENCE [LARGE SCALE GENOMIC DNA]</scope>
    <source>
        <strain evidence="3">ATCC 33728</strain>
    </source>
</reference>
<dbReference type="Pfam" id="PF00107">
    <property type="entry name" value="ADH_zinc_N"/>
    <property type="match status" value="1"/>
</dbReference>
<evidence type="ECO:0000313" key="2">
    <source>
        <dbReference type="EMBL" id="BAV43720.1"/>
    </source>
</evidence>
<dbReference type="CDD" id="cd08241">
    <property type="entry name" value="QOR1"/>
    <property type="match status" value="1"/>
</dbReference>
<protein>
    <submittedName>
        <fullName evidence="2">Quinone oxidoreductase</fullName>
    </submittedName>
</protein>
<dbReference type="InterPro" id="IPR020843">
    <property type="entry name" value="ER"/>
</dbReference>
<dbReference type="SUPFAM" id="SSF51735">
    <property type="entry name" value="NAD(P)-binding Rossmann-fold domains"/>
    <property type="match status" value="1"/>
</dbReference>
<dbReference type="PANTHER" id="PTHR43677">
    <property type="entry name" value="SHORT-CHAIN DEHYDROGENASE/REDUCTASE"/>
    <property type="match status" value="1"/>
</dbReference>
<dbReference type="GO" id="GO:0016491">
    <property type="term" value="F:oxidoreductase activity"/>
    <property type="evidence" value="ECO:0007669"/>
    <property type="project" value="InterPro"/>
</dbReference>
<evidence type="ECO:0000259" key="1">
    <source>
        <dbReference type="SMART" id="SM00829"/>
    </source>
</evidence>
<dbReference type="InterPro" id="IPR013154">
    <property type="entry name" value="ADH-like_N"/>
</dbReference>
<dbReference type="AlphaFoldDB" id="A0A1B4Y9J1"/>
<dbReference type="Gene3D" id="3.90.180.10">
    <property type="entry name" value="Medium-chain alcohol dehydrogenases, catalytic domain"/>
    <property type="match status" value="1"/>
</dbReference>